<sequence>MDIIYLRELKIETIIGVFDWERQIKQTVVLDLDMAADIRKAASSDNLEDTLNYKAVAKRLIDFVSQSEFQLVETLAERVANIVLTEFSVPWLRLQVNKRGAVRGAQDVGVIIERGAAENGTSVR</sequence>
<dbReference type="CDD" id="cd00534">
    <property type="entry name" value="DHNA_DHNTPE"/>
    <property type="match status" value="1"/>
</dbReference>
<dbReference type="GO" id="GO:0004150">
    <property type="term" value="F:dihydroneopterin aldolase activity"/>
    <property type="evidence" value="ECO:0007669"/>
    <property type="project" value="UniProtKB-UniRule"/>
</dbReference>
<dbReference type="InterPro" id="IPR006157">
    <property type="entry name" value="FolB_dom"/>
</dbReference>
<accession>A0A0A6PEU2</accession>
<feature type="domain" description="Dihydroneopterin aldolase/epimerase" evidence="9">
    <location>
        <begin position="4"/>
        <end position="114"/>
    </location>
</feature>
<comment type="similarity">
    <text evidence="4 8">Belongs to the DHNA family.</text>
</comment>
<evidence type="ECO:0000256" key="8">
    <source>
        <dbReference type="RuleBase" id="RU362079"/>
    </source>
</evidence>
<dbReference type="SUPFAM" id="SSF55620">
    <property type="entry name" value="Tetrahydrobiopterin biosynthesis enzymes-like"/>
    <property type="match status" value="1"/>
</dbReference>
<evidence type="ECO:0000256" key="5">
    <source>
        <dbReference type="ARBA" id="ARBA00022909"/>
    </source>
</evidence>
<evidence type="ECO:0000256" key="1">
    <source>
        <dbReference type="ARBA" id="ARBA00000693"/>
    </source>
</evidence>
<keyword evidence="11" id="KW-1185">Reference proteome</keyword>
<comment type="function">
    <text evidence="8">Catalyzes the conversion of 7,8-dihydroneopterin to 6-hydroxymethyl-7,8-dihydropterin.</text>
</comment>
<gene>
    <name evidence="10" type="ORF">PN36_12990</name>
</gene>
<evidence type="ECO:0000256" key="7">
    <source>
        <dbReference type="ARBA" id="ARBA00023239"/>
    </source>
</evidence>
<dbReference type="NCBIfam" id="TIGR00526">
    <property type="entry name" value="folB_dom"/>
    <property type="match status" value="1"/>
</dbReference>
<evidence type="ECO:0000313" key="11">
    <source>
        <dbReference type="Proteomes" id="UP000030428"/>
    </source>
</evidence>
<keyword evidence="6" id="KW-0413">Isomerase</keyword>
<dbReference type="GO" id="GO:0016853">
    <property type="term" value="F:isomerase activity"/>
    <property type="evidence" value="ECO:0007669"/>
    <property type="project" value="UniProtKB-KW"/>
</dbReference>
<dbReference type="NCBIfam" id="TIGR00525">
    <property type="entry name" value="folB"/>
    <property type="match status" value="1"/>
</dbReference>
<evidence type="ECO:0000256" key="3">
    <source>
        <dbReference type="ARBA" id="ARBA00005013"/>
    </source>
</evidence>
<evidence type="ECO:0000256" key="6">
    <source>
        <dbReference type="ARBA" id="ARBA00023235"/>
    </source>
</evidence>
<dbReference type="SMART" id="SM00905">
    <property type="entry name" value="FolB"/>
    <property type="match status" value="1"/>
</dbReference>
<dbReference type="PANTHER" id="PTHR42844">
    <property type="entry name" value="DIHYDRONEOPTERIN ALDOLASE 1-RELATED"/>
    <property type="match status" value="1"/>
</dbReference>
<reference evidence="10 11" key="1">
    <citation type="journal article" date="2016" name="Front. Microbiol.">
        <title>Single-Cell (Meta-)Genomics of a Dimorphic Candidatus Thiomargarita nelsonii Reveals Genomic Plasticity.</title>
        <authorList>
            <person name="Flood B.E."/>
            <person name="Fliss P."/>
            <person name="Jones D.S."/>
            <person name="Dick G.J."/>
            <person name="Jain S."/>
            <person name="Kaster A.K."/>
            <person name="Winkel M."/>
            <person name="Mussmann M."/>
            <person name="Bailey J."/>
        </authorList>
    </citation>
    <scope>NUCLEOTIDE SEQUENCE [LARGE SCALE GENOMIC DNA]</scope>
    <source>
        <strain evidence="10">Hydrate Ridge</strain>
    </source>
</reference>
<dbReference type="FunFam" id="3.30.1130.10:FF:000002">
    <property type="entry name" value="7,8-dihydroneopterin aldolase"/>
    <property type="match status" value="1"/>
</dbReference>
<dbReference type="InterPro" id="IPR043133">
    <property type="entry name" value="GTP-CH-I_C/QueF"/>
</dbReference>
<proteinExistence type="inferred from homology"/>
<evidence type="ECO:0000256" key="2">
    <source>
        <dbReference type="ARBA" id="ARBA00001353"/>
    </source>
</evidence>
<evidence type="ECO:0000259" key="9">
    <source>
        <dbReference type="SMART" id="SM00905"/>
    </source>
</evidence>
<dbReference type="Gene3D" id="3.30.1130.10">
    <property type="match status" value="1"/>
</dbReference>
<evidence type="ECO:0000313" key="10">
    <source>
        <dbReference type="EMBL" id="KHD10695.1"/>
    </source>
</evidence>
<dbReference type="PANTHER" id="PTHR42844:SF1">
    <property type="entry name" value="DIHYDRONEOPTERIN ALDOLASE 1-RELATED"/>
    <property type="match status" value="1"/>
</dbReference>
<dbReference type="EC" id="4.1.2.25" evidence="8"/>
<comment type="caution">
    <text evidence="10">The sequence shown here is derived from an EMBL/GenBank/DDBJ whole genome shotgun (WGS) entry which is preliminary data.</text>
</comment>
<dbReference type="Proteomes" id="UP000030428">
    <property type="component" value="Unassembled WGS sequence"/>
</dbReference>
<dbReference type="Pfam" id="PF02152">
    <property type="entry name" value="FolB"/>
    <property type="match status" value="1"/>
</dbReference>
<organism evidence="10 11">
    <name type="scientific">Candidatus Thiomargarita nelsonii</name>
    <dbReference type="NCBI Taxonomy" id="1003181"/>
    <lineage>
        <taxon>Bacteria</taxon>
        <taxon>Pseudomonadati</taxon>
        <taxon>Pseudomonadota</taxon>
        <taxon>Gammaproteobacteria</taxon>
        <taxon>Thiotrichales</taxon>
        <taxon>Thiotrichaceae</taxon>
        <taxon>Thiomargarita</taxon>
    </lineage>
</organism>
<comment type="pathway">
    <text evidence="3 8">Cofactor biosynthesis; tetrahydrofolate biosynthesis; 2-amino-4-hydroxy-6-hydroxymethyl-7,8-dihydropteridine diphosphate from 7,8-dihydroneopterin triphosphate: step 3/4.</text>
</comment>
<dbReference type="GO" id="GO:0046656">
    <property type="term" value="P:folic acid biosynthetic process"/>
    <property type="evidence" value="ECO:0007669"/>
    <property type="project" value="UniProtKB-UniRule"/>
</dbReference>
<keyword evidence="7 8" id="KW-0456">Lyase</keyword>
<comment type="catalytic activity">
    <reaction evidence="2 8">
        <text>7,8-dihydroneopterin = 6-hydroxymethyl-7,8-dihydropterin + glycolaldehyde</text>
        <dbReference type="Rhea" id="RHEA:10540"/>
        <dbReference type="ChEBI" id="CHEBI:17001"/>
        <dbReference type="ChEBI" id="CHEBI:17071"/>
        <dbReference type="ChEBI" id="CHEBI:44841"/>
        <dbReference type="EC" id="4.1.2.25"/>
    </reaction>
</comment>
<dbReference type="GO" id="GO:0005737">
    <property type="term" value="C:cytoplasm"/>
    <property type="evidence" value="ECO:0007669"/>
    <property type="project" value="TreeGrafter"/>
</dbReference>
<keyword evidence="5 8" id="KW-0289">Folate biosynthesis</keyword>
<comment type="catalytic activity">
    <reaction evidence="1">
        <text>7,8-dihydroneopterin = 7,8-dihydromonapterin</text>
        <dbReference type="Rhea" id="RHEA:45328"/>
        <dbReference type="ChEBI" id="CHEBI:17001"/>
        <dbReference type="ChEBI" id="CHEBI:71175"/>
        <dbReference type="EC" id="5.1.99.8"/>
    </reaction>
</comment>
<protein>
    <recommendedName>
        <fullName evidence="8">7,8-dihydroneopterin aldolase</fullName>
        <ecNumber evidence="8">4.1.2.25</ecNumber>
    </recommendedName>
</protein>
<dbReference type="UniPathway" id="UPA00077">
    <property type="reaction ID" value="UER00154"/>
</dbReference>
<dbReference type="EMBL" id="JSZA02000041">
    <property type="protein sequence ID" value="KHD10695.1"/>
    <property type="molecule type" value="Genomic_DNA"/>
</dbReference>
<evidence type="ECO:0000256" key="4">
    <source>
        <dbReference type="ARBA" id="ARBA00005708"/>
    </source>
</evidence>
<dbReference type="GO" id="GO:0046654">
    <property type="term" value="P:tetrahydrofolate biosynthetic process"/>
    <property type="evidence" value="ECO:0007669"/>
    <property type="project" value="UniProtKB-UniRule"/>
</dbReference>
<name>A0A0A6PEU2_9GAMM</name>
<dbReference type="AlphaFoldDB" id="A0A0A6PEU2"/>
<dbReference type="InterPro" id="IPR006156">
    <property type="entry name" value="Dihydroneopterin_aldolase"/>
</dbReference>